<keyword evidence="4" id="KW-1185">Reference proteome</keyword>
<dbReference type="EMBL" id="CAJRAU010000002">
    <property type="protein sequence ID" value="CAG5068531.1"/>
    <property type="molecule type" value="Genomic_DNA"/>
</dbReference>
<dbReference type="Pfam" id="PF09557">
    <property type="entry name" value="DUF2382"/>
    <property type="match status" value="1"/>
</dbReference>
<feature type="region of interest" description="Disordered" evidence="1">
    <location>
        <begin position="154"/>
        <end position="173"/>
    </location>
</feature>
<proteinExistence type="predicted"/>
<dbReference type="InterPro" id="IPR019060">
    <property type="entry name" value="DUF2382"/>
</dbReference>
<evidence type="ECO:0000313" key="4">
    <source>
        <dbReference type="Proteomes" id="UP000679725"/>
    </source>
</evidence>
<name>A0ABN7R8X6_9BACT</name>
<accession>A0ABN7R8X6</accession>
<feature type="domain" description="DUF2382" evidence="2">
    <location>
        <begin position="203"/>
        <end position="313"/>
    </location>
</feature>
<sequence length="329" mass="35976">MANTVVGIFEYESDAQQAQNYLLANGFADGDVDIKTASYKSDAKEETVTDRDQDFGDRVGNFFRDLFDGDDDETTRYSEAGKRGTIVTVHAATLEEAEAAAAVLDDFGAIDVNENNLGSTAEGYSSYQTASTGTVAGSEPVISSDSYIGSEPVTNSGSYIDSEPVTASDSRIGSDSLIGADDVTESDSVFNKNFVAGDESASLPIIEEELTVGKQEIETGGVRLRSRIIQRPVQESIRLRQEQVTINRTPVDRVATDSEFDTFREGTIEMKEYAEIPVVSKEARVVEEVSLNKTVEERDEIISETVRHTEVDVEDLTDEERLRRSGLDL</sequence>
<protein>
    <recommendedName>
        <fullName evidence="2">DUF2382 domain-containing protein</fullName>
    </recommendedName>
</protein>
<comment type="caution">
    <text evidence="3">The sequence shown here is derived from an EMBL/GenBank/DDBJ whole genome shotgun (WGS) entry which is preliminary data.</text>
</comment>
<dbReference type="Proteomes" id="UP000679725">
    <property type="component" value="Unassembled WGS sequence"/>
</dbReference>
<organism evidence="3 4">
    <name type="scientific">Dyadobacter linearis</name>
    <dbReference type="NCBI Taxonomy" id="2823330"/>
    <lineage>
        <taxon>Bacteria</taxon>
        <taxon>Pseudomonadati</taxon>
        <taxon>Bacteroidota</taxon>
        <taxon>Cytophagia</taxon>
        <taxon>Cytophagales</taxon>
        <taxon>Spirosomataceae</taxon>
        <taxon>Dyadobacter</taxon>
    </lineage>
</organism>
<evidence type="ECO:0000256" key="1">
    <source>
        <dbReference type="SAM" id="MobiDB-lite"/>
    </source>
</evidence>
<evidence type="ECO:0000313" key="3">
    <source>
        <dbReference type="EMBL" id="CAG5068531.1"/>
    </source>
</evidence>
<gene>
    <name evidence="3" type="ORF">DYBT9623_01262</name>
</gene>
<evidence type="ECO:0000259" key="2">
    <source>
        <dbReference type="Pfam" id="PF09557"/>
    </source>
</evidence>
<reference evidence="3 4" key="1">
    <citation type="submission" date="2021-04" db="EMBL/GenBank/DDBJ databases">
        <authorList>
            <person name="Rodrigo-Torres L."/>
            <person name="Arahal R. D."/>
            <person name="Lucena T."/>
        </authorList>
    </citation>
    <scope>NUCLEOTIDE SEQUENCE [LARGE SCALE GENOMIC DNA]</scope>
    <source>
        <strain evidence="3 4">CECT 9623</strain>
    </source>
</reference>
<dbReference type="RefSeq" id="WP_215232677.1">
    <property type="nucleotide sequence ID" value="NZ_CAJRAU010000002.1"/>
</dbReference>